<gene>
    <name evidence="2" type="ORF">V8G54_012810</name>
</gene>
<accession>A0AAQ3S4D2</accession>
<feature type="region of interest" description="Disordered" evidence="1">
    <location>
        <begin position="171"/>
        <end position="192"/>
    </location>
</feature>
<sequence>MCSGRSQENDFRKPRPTMIGRGVLVGSQENDFRKPRPTQEVRKMSHTSGRSGEAQKIDFEKYQEVRKLTPDREDRWKHEEVKKLTPDREDRWKHEEVRKLTPNREDQWKREVRKLTSKNIRNQKIDFEKYQEVKKLTPDREDRQKIDFEKYEEVRKLTLDRKDRWKHEEVRKMNPASGRSGEVCSGRSQENDFRNPANDSYLKLLGRSQKNGFRFSFVSVFCRLTTLREGLCEKLVDRRRSRRNDQPLERTSLNVLS</sequence>
<evidence type="ECO:0000256" key="1">
    <source>
        <dbReference type="SAM" id="MobiDB-lite"/>
    </source>
</evidence>
<dbReference type="EMBL" id="CP144697">
    <property type="protein sequence ID" value="WVZ15244.1"/>
    <property type="molecule type" value="Genomic_DNA"/>
</dbReference>
<keyword evidence="3" id="KW-1185">Reference proteome</keyword>
<feature type="compositionally biased region" description="Basic and acidic residues" evidence="1">
    <location>
        <begin position="30"/>
        <end position="43"/>
    </location>
</feature>
<evidence type="ECO:0000313" key="3">
    <source>
        <dbReference type="Proteomes" id="UP001374535"/>
    </source>
</evidence>
<reference evidence="2 3" key="1">
    <citation type="journal article" date="2023" name="Life. Sci Alliance">
        <title>Evolutionary insights into 3D genome organization and epigenetic landscape of Vigna mungo.</title>
        <authorList>
            <person name="Junaid A."/>
            <person name="Singh B."/>
            <person name="Bhatia S."/>
        </authorList>
    </citation>
    <scope>NUCLEOTIDE SEQUENCE [LARGE SCALE GENOMIC DNA]</scope>
    <source>
        <strain evidence="2">Urdbean</strain>
    </source>
</reference>
<dbReference type="Proteomes" id="UP001374535">
    <property type="component" value="Chromosome 4"/>
</dbReference>
<name>A0AAQ3S4D2_VIGMU</name>
<evidence type="ECO:0000313" key="2">
    <source>
        <dbReference type="EMBL" id="WVZ15244.1"/>
    </source>
</evidence>
<protein>
    <submittedName>
        <fullName evidence="2">Uncharacterized protein</fullName>
    </submittedName>
</protein>
<proteinExistence type="predicted"/>
<dbReference type="AlphaFoldDB" id="A0AAQ3S4D2"/>
<organism evidence="2 3">
    <name type="scientific">Vigna mungo</name>
    <name type="common">Black gram</name>
    <name type="synonym">Phaseolus mungo</name>
    <dbReference type="NCBI Taxonomy" id="3915"/>
    <lineage>
        <taxon>Eukaryota</taxon>
        <taxon>Viridiplantae</taxon>
        <taxon>Streptophyta</taxon>
        <taxon>Embryophyta</taxon>
        <taxon>Tracheophyta</taxon>
        <taxon>Spermatophyta</taxon>
        <taxon>Magnoliopsida</taxon>
        <taxon>eudicotyledons</taxon>
        <taxon>Gunneridae</taxon>
        <taxon>Pentapetalae</taxon>
        <taxon>rosids</taxon>
        <taxon>fabids</taxon>
        <taxon>Fabales</taxon>
        <taxon>Fabaceae</taxon>
        <taxon>Papilionoideae</taxon>
        <taxon>50 kb inversion clade</taxon>
        <taxon>NPAAA clade</taxon>
        <taxon>indigoferoid/millettioid clade</taxon>
        <taxon>Phaseoleae</taxon>
        <taxon>Vigna</taxon>
    </lineage>
</organism>
<feature type="region of interest" description="Disordered" evidence="1">
    <location>
        <begin position="1"/>
        <end position="59"/>
    </location>
</feature>